<dbReference type="AlphaFoldDB" id="A0A0B4CT83"/>
<evidence type="ECO:0000256" key="1">
    <source>
        <dbReference type="SAM" id="Phobius"/>
    </source>
</evidence>
<accession>A0A0B4CT83</accession>
<dbReference type="Proteomes" id="UP000031196">
    <property type="component" value="Unassembled WGS sequence"/>
</dbReference>
<evidence type="ECO:0008006" key="4">
    <source>
        <dbReference type="Google" id="ProtNLM"/>
    </source>
</evidence>
<reference evidence="2 3" key="1">
    <citation type="submission" date="2014-12" db="EMBL/GenBank/DDBJ databases">
        <title>Genome sequencing of Arthrobacter phenanthrenivorans SWC37.</title>
        <authorList>
            <person name="Tan P.W."/>
            <person name="Chan K.-G."/>
        </authorList>
    </citation>
    <scope>NUCLEOTIDE SEQUENCE [LARGE SCALE GENOMIC DNA]</scope>
    <source>
        <strain evidence="2 3">SWC37</strain>
    </source>
</reference>
<evidence type="ECO:0000313" key="3">
    <source>
        <dbReference type="Proteomes" id="UP000031196"/>
    </source>
</evidence>
<comment type="caution">
    <text evidence="2">The sequence shown here is derived from an EMBL/GenBank/DDBJ whole genome shotgun (WGS) entry which is preliminary data.</text>
</comment>
<feature type="transmembrane region" description="Helical" evidence="1">
    <location>
        <begin position="14"/>
        <end position="32"/>
    </location>
</feature>
<organism evidence="2 3">
    <name type="scientific">Pseudarthrobacter phenanthrenivorans</name>
    <name type="common">Arthrobacter phenanthrenivorans</name>
    <dbReference type="NCBI Taxonomy" id="361575"/>
    <lineage>
        <taxon>Bacteria</taxon>
        <taxon>Bacillati</taxon>
        <taxon>Actinomycetota</taxon>
        <taxon>Actinomycetes</taxon>
        <taxon>Micrococcales</taxon>
        <taxon>Micrococcaceae</taxon>
        <taxon>Pseudarthrobacter</taxon>
    </lineage>
</organism>
<sequence length="132" mass="14595">MPTALDMAGPILEVLTWLCLPAGLGLLFYTGFLRRFVHPWDVAEAVVYSDSTGVGFRWFDRKHNVHNAPMSPYDIRDMAVGDTLPIYYHPNRPTQWQTTAPEEAGRTASVLGRCLTAIGAVALLGGFVLPMF</sequence>
<keyword evidence="1" id="KW-0472">Membrane</keyword>
<name>A0A0B4CT83_PSEPS</name>
<keyword evidence="1" id="KW-1133">Transmembrane helix</keyword>
<dbReference type="EMBL" id="JWTB01000039">
    <property type="protein sequence ID" value="KIC64444.1"/>
    <property type="molecule type" value="Genomic_DNA"/>
</dbReference>
<proteinExistence type="predicted"/>
<dbReference type="RefSeq" id="WP_043455436.1">
    <property type="nucleotide sequence ID" value="NZ_JBFBKS010000003.1"/>
</dbReference>
<feature type="transmembrane region" description="Helical" evidence="1">
    <location>
        <begin position="110"/>
        <end position="129"/>
    </location>
</feature>
<gene>
    <name evidence="2" type="ORF">RM50_17865</name>
</gene>
<keyword evidence="1" id="KW-0812">Transmembrane</keyword>
<protein>
    <recommendedName>
        <fullName evidence="4">DUF3592 domain-containing protein</fullName>
    </recommendedName>
</protein>
<evidence type="ECO:0000313" key="2">
    <source>
        <dbReference type="EMBL" id="KIC64444.1"/>
    </source>
</evidence>
<dbReference type="OrthoDB" id="5125638at2"/>